<evidence type="ECO:0000256" key="2">
    <source>
        <dbReference type="ARBA" id="ARBA00007104"/>
    </source>
</evidence>
<feature type="signal peptide" evidence="10">
    <location>
        <begin position="1"/>
        <end position="25"/>
    </location>
</feature>
<evidence type="ECO:0000256" key="9">
    <source>
        <dbReference type="SAM" id="Phobius"/>
    </source>
</evidence>
<proteinExistence type="inferred from homology"/>
<dbReference type="Proteomes" id="UP001497512">
    <property type="component" value="Chromosome 5"/>
</dbReference>
<name>A0ABP0UMN2_9BRYO</name>
<evidence type="ECO:0000313" key="12">
    <source>
        <dbReference type="EMBL" id="CAK9225651.1"/>
    </source>
</evidence>
<keyword evidence="13" id="KW-1185">Reference proteome</keyword>
<evidence type="ECO:0000256" key="6">
    <source>
        <dbReference type="ARBA" id="ARBA00023136"/>
    </source>
</evidence>
<feature type="coiled-coil region" evidence="8">
    <location>
        <begin position="129"/>
        <end position="156"/>
    </location>
</feature>
<evidence type="ECO:0000256" key="4">
    <source>
        <dbReference type="ARBA" id="ARBA00022729"/>
    </source>
</evidence>
<comment type="subcellular location">
    <subcellularLocation>
        <location evidence="1 7">Membrane</location>
        <topology evidence="1 7">Single-pass type I membrane protein</topology>
    </subcellularLocation>
</comment>
<dbReference type="PROSITE" id="PS50866">
    <property type="entry name" value="GOLD"/>
    <property type="match status" value="1"/>
</dbReference>
<evidence type="ECO:0000313" key="13">
    <source>
        <dbReference type="Proteomes" id="UP001497512"/>
    </source>
</evidence>
<keyword evidence="6 9" id="KW-0472">Membrane</keyword>
<reference evidence="12" key="1">
    <citation type="submission" date="2024-02" db="EMBL/GenBank/DDBJ databases">
        <authorList>
            <consortium name="ELIXIR-Norway"/>
            <consortium name="Elixir Norway"/>
        </authorList>
    </citation>
    <scope>NUCLEOTIDE SEQUENCE</scope>
</reference>
<gene>
    <name evidence="12" type="ORF">CSSPTR1EN2_LOCUS17765</name>
</gene>
<organism evidence="12 13">
    <name type="scientific">Sphagnum troendelagicum</name>
    <dbReference type="NCBI Taxonomy" id="128251"/>
    <lineage>
        <taxon>Eukaryota</taxon>
        <taxon>Viridiplantae</taxon>
        <taxon>Streptophyta</taxon>
        <taxon>Embryophyta</taxon>
        <taxon>Bryophyta</taxon>
        <taxon>Sphagnophytina</taxon>
        <taxon>Sphagnopsida</taxon>
        <taxon>Sphagnales</taxon>
        <taxon>Sphagnaceae</taxon>
        <taxon>Sphagnum</taxon>
    </lineage>
</organism>
<keyword evidence="3 7" id="KW-0812">Transmembrane</keyword>
<feature type="domain" description="GOLD" evidence="11">
    <location>
        <begin position="35"/>
        <end position="145"/>
    </location>
</feature>
<dbReference type="Pfam" id="PF01105">
    <property type="entry name" value="EMP24_GP25L"/>
    <property type="match status" value="1"/>
</dbReference>
<protein>
    <recommendedName>
        <fullName evidence="11">GOLD domain-containing protein</fullName>
    </recommendedName>
</protein>
<keyword evidence="8" id="KW-0175">Coiled coil</keyword>
<dbReference type="InterPro" id="IPR009038">
    <property type="entry name" value="GOLD_dom"/>
</dbReference>
<keyword evidence="4 10" id="KW-0732">Signal</keyword>
<feature type="transmembrane region" description="Helical" evidence="9">
    <location>
        <begin position="178"/>
        <end position="198"/>
    </location>
</feature>
<dbReference type="PANTHER" id="PTHR22811">
    <property type="entry name" value="TRANSMEMBRANE EMP24 DOMAIN-CONTAINING PROTEIN"/>
    <property type="match status" value="1"/>
</dbReference>
<evidence type="ECO:0000259" key="11">
    <source>
        <dbReference type="PROSITE" id="PS50866"/>
    </source>
</evidence>
<dbReference type="InterPro" id="IPR015720">
    <property type="entry name" value="Emp24-like"/>
</dbReference>
<evidence type="ECO:0000256" key="3">
    <source>
        <dbReference type="ARBA" id="ARBA00022692"/>
    </source>
</evidence>
<accession>A0ABP0UMN2</accession>
<keyword evidence="5 9" id="KW-1133">Transmembrane helix</keyword>
<evidence type="ECO:0000256" key="5">
    <source>
        <dbReference type="ARBA" id="ARBA00022989"/>
    </source>
</evidence>
<feature type="chain" id="PRO_5046655915" description="GOLD domain-containing protein" evidence="10">
    <location>
        <begin position="26"/>
        <end position="210"/>
    </location>
</feature>
<evidence type="ECO:0000256" key="1">
    <source>
        <dbReference type="ARBA" id="ARBA00004479"/>
    </source>
</evidence>
<evidence type="ECO:0000256" key="10">
    <source>
        <dbReference type="SAM" id="SignalP"/>
    </source>
</evidence>
<dbReference type="EMBL" id="OZ019897">
    <property type="protein sequence ID" value="CAK9225651.1"/>
    <property type="molecule type" value="Genomic_DNA"/>
</dbReference>
<dbReference type="SMART" id="SM01190">
    <property type="entry name" value="EMP24_GP25L"/>
    <property type="match status" value="1"/>
</dbReference>
<evidence type="ECO:0000256" key="8">
    <source>
        <dbReference type="SAM" id="Coils"/>
    </source>
</evidence>
<evidence type="ECO:0000256" key="7">
    <source>
        <dbReference type="RuleBase" id="RU003827"/>
    </source>
</evidence>
<comment type="similarity">
    <text evidence="2 7">Belongs to the EMP24/GP25L family.</text>
</comment>
<sequence>MDPKLLRCAILLPLLCLHTWHRVDGVQFEVSSSTAKCVSEEIQRDVLVVGDYKIVFTSSDDLSVTAKVTSPYGNKLYHQENVQSGQFAFTSKESGNYMACFWLQNAPPNVNVNLALDWKTGVSAKDWSSIAIKDKLEGMELELRKLEDAVESVHHELLYLRDREAEMRDLNELTNSRVAWFGIMSLLVCLAVAGWQLWHLKTFFEKKKLL</sequence>